<keyword evidence="2" id="KW-0472">Membrane</keyword>
<sequence length="141" mass="15082">MGDEPAEAEEDGGKARSGWLVGERPMAERDSGSRRSSAKGLAGGAGGEAGQAGRSRKRAVVGQWKPAEGDRKYLICIFALLCSCRVFAATVLLLFCYYLLSTRYRCDLQLLSAYRSVYLLAESAHVPPTRSGQPGLAPKAA</sequence>
<name>A0A022VQ80_TRIRU</name>
<dbReference type="Proteomes" id="UP000023758">
    <property type="component" value="Unassembled WGS sequence"/>
</dbReference>
<dbReference type="AlphaFoldDB" id="A0A022VQ80"/>
<evidence type="ECO:0000313" key="3">
    <source>
        <dbReference type="EMBL" id="EZF48452.1"/>
    </source>
</evidence>
<dbReference type="EMBL" id="KK207927">
    <property type="protein sequence ID" value="EZF48452.1"/>
    <property type="molecule type" value="Genomic_DNA"/>
</dbReference>
<proteinExistence type="predicted"/>
<keyword evidence="2" id="KW-0812">Transmembrane</keyword>
<feature type="transmembrane region" description="Helical" evidence="2">
    <location>
        <begin position="73"/>
        <end position="100"/>
    </location>
</feature>
<feature type="region of interest" description="Disordered" evidence="1">
    <location>
        <begin position="1"/>
        <end position="60"/>
    </location>
</feature>
<gene>
    <name evidence="3" type="ORF">H103_07854</name>
</gene>
<keyword evidence="2" id="KW-1133">Transmembrane helix</keyword>
<dbReference type="HOGENOM" id="CLU_1826686_0_0_1"/>
<evidence type="ECO:0000256" key="1">
    <source>
        <dbReference type="SAM" id="MobiDB-lite"/>
    </source>
</evidence>
<organism evidence="3">
    <name type="scientific">Trichophyton rubrum CBS 288.86</name>
    <dbReference type="NCBI Taxonomy" id="1215330"/>
    <lineage>
        <taxon>Eukaryota</taxon>
        <taxon>Fungi</taxon>
        <taxon>Dikarya</taxon>
        <taxon>Ascomycota</taxon>
        <taxon>Pezizomycotina</taxon>
        <taxon>Eurotiomycetes</taxon>
        <taxon>Eurotiomycetidae</taxon>
        <taxon>Onygenales</taxon>
        <taxon>Arthrodermataceae</taxon>
        <taxon>Trichophyton</taxon>
    </lineage>
</organism>
<feature type="compositionally biased region" description="Gly residues" evidence="1">
    <location>
        <begin position="41"/>
        <end position="50"/>
    </location>
</feature>
<protein>
    <submittedName>
        <fullName evidence="3">Uncharacterized protein</fullName>
    </submittedName>
</protein>
<evidence type="ECO:0000256" key="2">
    <source>
        <dbReference type="SAM" id="Phobius"/>
    </source>
</evidence>
<accession>A0A022VQ80</accession>
<reference evidence="3" key="1">
    <citation type="submission" date="2014-02" db="EMBL/GenBank/DDBJ databases">
        <title>The Genome Sequence of Trichophyton rubrum (morphotype fischeri) CBS 288.86.</title>
        <authorList>
            <consortium name="The Broad Institute Genomics Platform"/>
            <person name="Cuomo C.A."/>
            <person name="White T.C."/>
            <person name="Graser Y."/>
            <person name="Martinez-Rossi N."/>
            <person name="Heitman J."/>
            <person name="Young S.K."/>
            <person name="Zeng Q."/>
            <person name="Gargeya S."/>
            <person name="Abouelleil A."/>
            <person name="Alvarado L."/>
            <person name="Chapman S.B."/>
            <person name="Gainer-Dewar J."/>
            <person name="Goldberg J."/>
            <person name="Griggs A."/>
            <person name="Gujja S."/>
            <person name="Hansen M."/>
            <person name="Howarth C."/>
            <person name="Imamovic A."/>
            <person name="Larimer J."/>
            <person name="Martinez D."/>
            <person name="Murphy C."/>
            <person name="Pearson M.D."/>
            <person name="Persinoti G."/>
            <person name="Poon T."/>
            <person name="Priest M."/>
            <person name="Roberts A.D."/>
            <person name="Saif S."/>
            <person name="Shea T.D."/>
            <person name="Sykes S.N."/>
            <person name="Wortman J."/>
            <person name="Nusbaum C."/>
            <person name="Birren B."/>
        </authorList>
    </citation>
    <scope>NUCLEOTIDE SEQUENCE [LARGE SCALE GENOMIC DNA]</scope>
    <source>
        <strain evidence="3">CBS 288.86</strain>
    </source>
</reference>
<feature type="compositionally biased region" description="Acidic residues" evidence="1">
    <location>
        <begin position="1"/>
        <end position="10"/>
    </location>
</feature>